<keyword evidence="4" id="KW-0614">Plasmid</keyword>
<dbReference type="InterPro" id="IPR000525">
    <property type="entry name" value="Initiator_Rep_WH1"/>
</dbReference>
<comment type="similarity">
    <text evidence="1">Belongs to the initiator RepB protein family.</text>
</comment>
<dbReference type="RefSeq" id="WP_097013857.1">
    <property type="nucleotide sequence ID" value="NZ_LT907977.1"/>
</dbReference>
<geneLocation type="plasmid" evidence="5">
    <name>pbdpro</name>
</geneLocation>
<evidence type="ECO:0000256" key="2">
    <source>
        <dbReference type="SAM" id="Coils"/>
    </source>
</evidence>
<dbReference type="Proteomes" id="UP000219215">
    <property type="component" value="Plasmid pbDPRO"/>
</dbReference>
<dbReference type="Pfam" id="PF21205">
    <property type="entry name" value="Rep3_C"/>
    <property type="match status" value="1"/>
</dbReference>
<proteinExistence type="inferred from homology"/>
<dbReference type="KEGG" id="pprf:DPRO_PB0003"/>
<dbReference type="AlphaFoldDB" id="A0A2C8FEN5"/>
<evidence type="ECO:0000259" key="3">
    <source>
        <dbReference type="Pfam" id="PF01051"/>
    </source>
</evidence>
<dbReference type="Gene3D" id="1.10.10.10">
    <property type="entry name" value="Winged helix-like DNA-binding domain superfamily/Winged helix DNA-binding domain"/>
    <property type="match status" value="2"/>
</dbReference>
<dbReference type="SUPFAM" id="SSF46785">
    <property type="entry name" value="Winged helix' DNA-binding domain"/>
    <property type="match status" value="2"/>
</dbReference>
<dbReference type="InterPro" id="IPR036388">
    <property type="entry name" value="WH-like_DNA-bd_sf"/>
</dbReference>
<dbReference type="GO" id="GO:0006270">
    <property type="term" value="P:DNA replication initiation"/>
    <property type="evidence" value="ECO:0007669"/>
    <property type="project" value="InterPro"/>
</dbReference>
<feature type="coiled-coil region" evidence="2">
    <location>
        <begin position="270"/>
        <end position="297"/>
    </location>
</feature>
<evidence type="ECO:0000313" key="4">
    <source>
        <dbReference type="EMBL" id="SOB62170.1"/>
    </source>
</evidence>
<dbReference type="InterPro" id="IPR036390">
    <property type="entry name" value="WH_DNA-bd_sf"/>
</dbReference>
<organism evidence="4 5">
    <name type="scientific">Pseudodesulfovibrio profundus</name>
    <dbReference type="NCBI Taxonomy" id="57320"/>
    <lineage>
        <taxon>Bacteria</taxon>
        <taxon>Pseudomonadati</taxon>
        <taxon>Thermodesulfobacteriota</taxon>
        <taxon>Desulfovibrionia</taxon>
        <taxon>Desulfovibrionales</taxon>
        <taxon>Desulfovibrionaceae</taxon>
    </lineage>
</organism>
<keyword evidence="5" id="KW-1185">Reference proteome</keyword>
<name>A0A2C8FEN5_9BACT</name>
<protein>
    <recommendedName>
        <fullName evidence="3">Initiator Rep protein WH1 domain-containing protein</fullName>
    </recommendedName>
</protein>
<evidence type="ECO:0000256" key="1">
    <source>
        <dbReference type="ARBA" id="ARBA00038283"/>
    </source>
</evidence>
<evidence type="ECO:0000313" key="5">
    <source>
        <dbReference type="Proteomes" id="UP000219215"/>
    </source>
</evidence>
<accession>A0A2C8FEN5</accession>
<keyword evidence="2" id="KW-0175">Coiled coil</keyword>
<reference evidence="5" key="1">
    <citation type="submission" date="2017-09" db="EMBL/GenBank/DDBJ databases">
        <authorList>
            <person name="Regsiter A."/>
            <person name="William W."/>
        </authorList>
    </citation>
    <scope>NUCLEOTIDE SEQUENCE [LARGE SCALE GENOMIC DNA]</scope>
    <source>
        <strain evidence="5">500-1</strain>
        <plasmid evidence="5">pbdpro</plasmid>
    </source>
</reference>
<sequence>MVPSMSENRKSIVVKSNALIESMSDMNLQEMRFLAFAAAHLPHELVPEKGKPYDMEINVQSFASTFEITEKNAYREIKKLATKLMQKIVEFDDEEGYEVGVGLLSKRKYHHGEGRLWFRFDEDLLPHLMGLTERFTQYRLKDVYQFTKTSTWRLYELLRQYKKVGKREIDLEDLRWKLGIEGKYPRIDNLKLKVLDPAKEEINATSDIKIEYDQRKRGRRVVGFTFHIIENQGTKTPREKIREKVEKATGDTSLWPEMQLVLQNDYRINQKQAQQLANGFSKRRDELEKKLPTLKKRWEKLPEKNPKTGRKKTQLGGYIFAALKDEIMSGQGSLI</sequence>
<gene>
    <name evidence="4" type="ORF">DPRO_PB0003</name>
</gene>
<dbReference type="EMBL" id="LT907977">
    <property type="protein sequence ID" value="SOB62170.1"/>
    <property type="molecule type" value="Genomic_DNA"/>
</dbReference>
<dbReference type="GO" id="GO:0003887">
    <property type="term" value="F:DNA-directed DNA polymerase activity"/>
    <property type="evidence" value="ECO:0007669"/>
    <property type="project" value="InterPro"/>
</dbReference>
<dbReference type="Pfam" id="PF01051">
    <property type="entry name" value="Rep3_N"/>
    <property type="match status" value="1"/>
</dbReference>
<feature type="domain" description="Initiator Rep protein WH1" evidence="3">
    <location>
        <begin position="12"/>
        <end position="158"/>
    </location>
</feature>